<gene>
    <name evidence="1" type="ORF">C7451_105165</name>
</gene>
<comment type="caution">
    <text evidence="1">The sequence shown here is derived from an EMBL/GenBank/DDBJ whole genome shotgun (WGS) entry which is preliminary data.</text>
</comment>
<proteinExistence type="predicted"/>
<dbReference type="AlphaFoldDB" id="A0A2V3V3M8"/>
<keyword evidence="2" id="KW-1185">Reference proteome</keyword>
<dbReference type="EMBL" id="QJJM01000005">
    <property type="protein sequence ID" value="PXW76392.1"/>
    <property type="molecule type" value="Genomic_DNA"/>
</dbReference>
<name>A0A2V3V3M8_9SPHN</name>
<evidence type="ECO:0000313" key="2">
    <source>
        <dbReference type="Proteomes" id="UP000248014"/>
    </source>
</evidence>
<dbReference type="Proteomes" id="UP000248014">
    <property type="component" value="Unassembled WGS sequence"/>
</dbReference>
<reference evidence="1 2" key="1">
    <citation type="submission" date="2018-05" db="EMBL/GenBank/DDBJ databases">
        <title>Genomic Encyclopedia of Type Strains, Phase IV (KMG-IV): sequencing the most valuable type-strain genomes for metagenomic binning, comparative biology and taxonomic classification.</title>
        <authorList>
            <person name="Goeker M."/>
        </authorList>
    </citation>
    <scope>NUCLEOTIDE SEQUENCE [LARGE SCALE GENOMIC DNA]</scope>
    <source>
        <strain evidence="1 2">DSM 3183</strain>
    </source>
</reference>
<accession>A0A2V3V3M8</accession>
<evidence type="ECO:0000313" key="1">
    <source>
        <dbReference type="EMBL" id="PXW76392.1"/>
    </source>
</evidence>
<sequence length="77" mass="8326">MTIRPRFVKHFGGFGVGYHDTIKVLTLHESEKTLDLHDRQELSPGAVQSIASVWPSTHARKLGGQYSTGSTSTAGSS</sequence>
<protein>
    <submittedName>
        <fullName evidence="1">Uncharacterized protein</fullName>
    </submittedName>
</protein>
<organism evidence="1 2">
    <name type="scientific">Blastomonas natatoria</name>
    <dbReference type="NCBI Taxonomy" id="34015"/>
    <lineage>
        <taxon>Bacteria</taxon>
        <taxon>Pseudomonadati</taxon>
        <taxon>Pseudomonadota</taxon>
        <taxon>Alphaproteobacteria</taxon>
        <taxon>Sphingomonadales</taxon>
        <taxon>Sphingomonadaceae</taxon>
        <taxon>Blastomonas</taxon>
    </lineage>
</organism>